<dbReference type="Gene3D" id="3.40.50.2020">
    <property type="match status" value="1"/>
</dbReference>
<dbReference type="InterPro" id="IPR027417">
    <property type="entry name" value="P-loop_NTPase"/>
</dbReference>
<dbReference type="AlphaFoldDB" id="A0A5N6JT81"/>
<dbReference type="SUPFAM" id="SSF56784">
    <property type="entry name" value="HAD-like"/>
    <property type="match status" value="1"/>
</dbReference>
<dbReference type="Gene3D" id="3.40.50.1000">
    <property type="entry name" value="HAD superfamily/HAD-like"/>
    <property type="match status" value="1"/>
</dbReference>
<evidence type="ECO:0000313" key="2">
    <source>
        <dbReference type="EMBL" id="KAB8290825.1"/>
    </source>
</evidence>
<dbReference type="InterPro" id="IPR036412">
    <property type="entry name" value="HAD-like_sf"/>
</dbReference>
<dbReference type="OrthoDB" id="5416609at2759"/>
<accession>A0A5N6JT81</accession>
<dbReference type="EMBL" id="VIGI01000016">
    <property type="protein sequence ID" value="KAB8290825.1"/>
    <property type="molecule type" value="Genomic_DNA"/>
</dbReference>
<dbReference type="SUPFAM" id="SSF53271">
    <property type="entry name" value="PRTase-like"/>
    <property type="match status" value="1"/>
</dbReference>
<gene>
    <name evidence="2" type="ORF">EYC80_008462</name>
</gene>
<feature type="domain" description="Phosphoribosyltransferase" evidence="1">
    <location>
        <begin position="434"/>
        <end position="632"/>
    </location>
</feature>
<protein>
    <recommendedName>
        <fullName evidence="1">Phosphoribosyltransferase domain-containing protein</fullName>
    </recommendedName>
</protein>
<comment type="caution">
    <text evidence="2">The sequence shown here is derived from an EMBL/GenBank/DDBJ whole genome shotgun (WGS) entry which is preliminary data.</text>
</comment>
<proteinExistence type="predicted"/>
<dbReference type="SUPFAM" id="SSF52540">
    <property type="entry name" value="P-loop containing nucleoside triphosphate hydrolases"/>
    <property type="match status" value="1"/>
</dbReference>
<sequence>MIDSVQEEHFSITPKAKSIVIGIYGLPGSGKSCLRSHLRRHPKLPENAFEFIEGSEVIARDIEGGLEAFHQVSQEGKLHRRETAIHSIQKSPPLNQVSVVTGHFMFWSEDDESGDQVWAASDLEMWQDIEQDMLEALCRESGIVFPVLVSTSNLVADCAQQLCNFRLHAEEHNLKHAEDRLDEIFGTNREKLETVLVIDGDKTLTSMDTGAIFWDKVGKSNDFKWVIDGSDPLKKLFGGPLSYSYAAFHQVSLLYETLSKDDFDVFCDKVASEVVMYSESVPLLQRVSEQEHVLAREGLPAIKVIAAGRLEDYLVVTALVKVAVMDRLYKHCNTHVWAFGDSPLDLKMLSRADEAIVVVGEEQSRRKAMDTLLMSGTEHKTFRARQAVLPRTAPPRLDTTRMSLVQLASQNFIESILRSRDPNFYTELRILQATDRVAAKLLMAPMRNANISGHILREAHHRVGYYLAIELLGNVLGIEQYLVPHVQGHTASGFRVLHEYQTLIVALMRGGEPMAFGVSEALPLATYLHAKDAEDIKATHGKGQRNVVLVDSVANSGKTMVEFAEHIRKLHATIRIVVVADVVQSEIIHRSSAAKAFTRSGDSSIVALRLSENKFRGKGTTDTENRTCLFNTTYLP</sequence>
<organism evidence="2 3">
    <name type="scientific">Monilinia laxa</name>
    <name type="common">Brown rot fungus</name>
    <name type="synonym">Sclerotinia laxa</name>
    <dbReference type="NCBI Taxonomy" id="61186"/>
    <lineage>
        <taxon>Eukaryota</taxon>
        <taxon>Fungi</taxon>
        <taxon>Dikarya</taxon>
        <taxon>Ascomycota</taxon>
        <taxon>Pezizomycotina</taxon>
        <taxon>Leotiomycetes</taxon>
        <taxon>Helotiales</taxon>
        <taxon>Sclerotiniaceae</taxon>
        <taxon>Monilinia</taxon>
    </lineage>
</organism>
<dbReference type="InterPro" id="IPR000836">
    <property type="entry name" value="PRTase_dom"/>
</dbReference>
<dbReference type="CDD" id="cd06223">
    <property type="entry name" value="PRTases_typeI"/>
    <property type="match status" value="1"/>
</dbReference>
<dbReference type="InterPro" id="IPR029057">
    <property type="entry name" value="PRTase-like"/>
</dbReference>
<dbReference type="Pfam" id="PF14681">
    <property type="entry name" value="UPRTase"/>
    <property type="match status" value="1"/>
</dbReference>
<name>A0A5N6JT81_MONLA</name>
<evidence type="ECO:0000313" key="3">
    <source>
        <dbReference type="Proteomes" id="UP000326757"/>
    </source>
</evidence>
<evidence type="ECO:0000259" key="1">
    <source>
        <dbReference type="Pfam" id="PF14681"/>
    </source>
</evidence>
<dbReference type="Gene3D" id="3.40.50.300">
    <property type="entry name" value="P-loop containing nucleotide triphosphate hydrolases"/>
    <property type="match status" value="1"/>
</dbReference>
<dbReference type="Pfam" id="PF13207">
    <property type="entry name" value="AAA_17"/>
    <property type="match status" value="1"/>
</dbReference>
<keyword evidence="3" id="KW-1185">Reference proteome</keyword>
<dbReference type="Proteomes" id="UP000326757">
    <property type="component" value="Unassembled WGS sequence"/>
</dbReference>
<reference evidence="2 3" key="1">
    <citation type="submission" date="2019-06" db="EMBL/GenBank/DDBJ databases">
        <title>Genome Sequence of the Brown Rot Fungal Pathogen Monilinia laxa.</title>
        <authorList>
            <person name="De Miccolis Angelini R.M."/>
            <person name="Landi L."/>
            <person name="Abate D."/>
            <person name="Pollastro S."/>
            <person name="Romanazzi G."/>
            <person name="Faretra F."/>
        </authorList>
    </citation>
    <scope>NUCLEOTIDE SEQUENCE [LARGE SCALE GENOMIC DNA]</scope>
    <source>
        <strain evidence="2 3">Mlax316</strain>
    </source>
</reference>
<dbReference type="InterPro" id="IPR023214">
    <property type="entry name" value="HAD_sf"/>
</dbReference>